<proteinExistence type="predicted"/>
<accession>A0AAV9J802</accession>
<evidence type="ECO:0000313" key="3">
    <source>
        <dbReference type="Proteomes" id="UP001324427"/>
    </source>
</evidence>
<dbReference type="AlphaFoldDB" id="A0AAV9J802"/>
<evidence type="ECO:0000256" key="1">
    <source>
        <dbReference type="SAM" id="MobiDB-lite"/>
    </source>
</evidence>
<name>A0AAV9J802_9PEZI</name>
<dbReference type="Proteomes" id="UP001324427">
    <property type="component" value="Unassembled WGS sequence"/>
</dbReference>
<feature type="compositionally biased region" description="Basic residues" evidence="1">
    <location>
        <begin position="16"/>
        <end position="27"/>
    </location>
</feature>
<gene>
    <name evidence="2" type="ORF">LTR36_008271</name>
</gene>
<sequence length="376" mass="41632">MPPKRSKKRDAAGPAVKRHTTSRKAGRPAKDAAKPSGVKKASTRAKSTRSGAAPVRRSRRQQQMMPEEAGEDDEPAAPPRRSRRNREATPDEADEVEGRPTAQVLVPAAGAAGGDVEVEPLPVAAPAVVEAPAQTQEPGVEEPRLLAEVEMTVDVEFREEEARFTTRLRVLTDPASQSRLAYNARYFLIRTVDDIEVEADIGYLKSWRIDKATAARPDAKAGWRHDILGPDLREIHGPLREAALYLQALFTKTGAVKLEFDDLRAELEESSLIFIELIALKDGFRGGGLLKHVMHGYDTLLATLPIWFSFTGSLILVPEKPVGHADAWEGVELEDVEKRLVKAYESRGFTTWADNLLMEVAAEEFDSFRIMRRTLP</sequence>
<evidence type="ECO:0000313" key="2">
    <source>
        <dbReference type="EMBL" id="KAK4541197.1"/>
    </source>
</evidence>
<comment type="caution">
    <text evidence="2">The sequence shown here is derived from an EMBL/GenBank/DDBJ whole genome shotgun (WGS) entry which is preliminary data.</text>
</comment>
<dbReference type="EMBL" id="JAVFHQ010000056">
    <property type="protein sequence ID" value="KAK4541197.1"/>
    <property type="molecule type" value="Genomic_DNA"/>
</dbReference>
<organism evidence="2 3">
    <name type="scientific">Oleoguttula mirabilis</name>
    <dbReference type="NCBI Taxonomy" id="1507867"/>
    <lineage>
        <taxon>Eukaryota</taxon>
        <taxon>Fungi</taxon>
        <taxon>Dikarya</taxon>
        <taxon>Ascomycota</taxon>
        <taxon>Pezizomycotina</taxon>
        <taxon>Dothideomycetes</taxon>
        <taxon>Dothideomycetidae</taxon>
        <taxon>Mycosphaerellales</taxon>
        <taxon>Teratosphaeriaceae</taxon>
        <taxon>Oleoguttula</taxon>
    </lineage>
</organism>
<keyword evidence="3" id="KW-1185">Reference proteome</keyword>
<reference evidence="2 3" key="1">
    <citation type="submission" date="2021-11" db="EMBL/GenBank/DDBJ databases">
        <title>Black yeast isolated from Biological Soil Crust.</title>
        <authorList>
            <person name="Kurbessoian T."/>
        </authorList>
    </citation>
    <scope>NUCLEOTIDE SEQUENCE [LARGE SCALE GENOMIC DNA]</scope>
    <source>
        <strain evidence="2 3">CCFEE 5522</strain>
    </source>
</reference>
<protein>
    <submittedName>
        <fullName evidence="2">Uncharacterized protein</fullName>
    </submittedName>
</protein>
<feature type="region of interest" description="Disordered" evidence="1">
    <location>
        <begin position="1"/>
        <end position="102"/>
    </location>
</feature>